<gene>
    <name evidence="2" type="ORF">PLEPLA_LOCUS12821</name>
</gene>
<evidence type="ECO:0000256" key="1">
    <source>
        <dbReference type="SAM" id="MobiDB-lite"/>
    </source>
</evidence>
<comment type="caution">
    <text evidence="2">The sequence shown here is derived from an EMBL/GenBank/DDBJ whole genome shotgun (WGS) entry which is preliminary data.</text>
</comment>
<name>A0A9N7YFQ5_PLEPL</name>
<evidence type="ECO:0000313" key="3">
    <source>
        <dbReference type="Proteomes" id="UP001153269"/>
    </source>
</evidence>
<proteinExistence type="predicted"/>
<accession>A0A9N7YFQ5</accession>
<dbReference type="EMBL" id="CADEAL010000762">
    <property type="protein sequence ID" value="CAB1424892.1"/>
    <property type="molecule type" value="Genomic_DNA"/>
</dbReference>
<sequence>MKYQERANSAPVPRLRPRPAHSLRDTRSELVHEKAPQIMMAPPPLCRVENISGGISLEAIRTIKMPSDGYWAAVSTSNGLNLGRGSTRIVLTDSHSDPPAQRR</sequence>
<reference evidence="2" key="1">
    <citation type="submission" date="2020-03" db="EMBL/GenBank/DDBJ databases">
        <authorList>
            <person name="Weist P."/>
        </authorList>
    </citation>
    <scope>NUCLEOTIDE SEQUENCE</scope>
</reference>
<feature type="compositionally biased region" description="Basic and acidic residues" evidence="1">
    <location>
        <begin position="22"/>
        <end position="35"/>
    </location>
</feature>
<dbReference type="Proteomes" id="UP001153269">
    <property type="component" value="Unassembled WGS sequence"/>
</dbReference>
<dbReference type="AlphaFoldDB" id="A0A9N7YFQ5"/>
<feature type="region of interest" description="Disordered" evidence="1">
    <location>
        <begin position="1"/>
        <end position="37"/>
    </location>
</feature>
<organism evidence="2 3">
    <name type="scientific">Pleuronectes platessa</name>
    <name type="common">European plaice</name>
    <dbReference type="NCBI Taxonomy" id="8262"/>
    <lineage>
        <taxon>Eukaryota</taxon>
        <taxon>Metazoa</taxon>
        <taxon>Chordata</taxon>
        <taxon>Craniata</taxon>
        <taxon>Vertebrata</taxon>
        <taxon>Euteleostomi</taxon>
        <taxon>Actinopterygii</taxon>
        <taxon>Neopterygii</taxon>
        <taxon>Teleostei</taxon>
        <taxon>Neoteleostei</taxon>
        <taxon>Acanthomorphata</taxon>
        <taxon>Carangaria</taxon>
        <taxon>Pleuronectiformes</taxon>
        <taxon>Pleuronectoidei</taxon>
        <taxon>Pleuronectidae</taxon>
        <taxon>Pleuronectes</taxon>
    </lineage>
</organism>
<protein>
    <submittedName>
        <fullName evidence="2">Uncharacterized protein</fullName>
    </submittedName>
</protein>
<evidence type="ECO:0000313" key="2">
    <source>
        <dbReference type="EMBL" id="CAB1424892.1"/>
    </source>
</evidence>
<keyword evidence="3" id="KW-1185">Reference proteome</keyword>